<evidence type="ECO:0000313" key="2">
    <source>
        <dbReference type="EMBL" id="OJT01632.1"/>
    </source>
</evidence>
<evidence type="ECO:0000259" key="1">
    <source>
        <dbReference type="Pfam" id="PF00725"/>
    </source>
</evidence>
<dbReference type="SUPFAM" id="SSF48179">
    <property type="entry name" value="6-phosphogluconate dehydrogenase C-terminal domain-like"/>
    <property type="match status" value="1"/>
</dbReference>
<dbReference type="InterPro" id="IPR008927">
    <property type="entry name" value="6-PGluconate_DH-like_C_sf"/>
</dbReference>
<sequence>MRPPARARDRSIGLDTCLAIQQTLYAGTSDSKYRPSVLLERMVDAQWLGKKSGKGFYDYPSQ</sequence>
<gene>
    <name evidence="2" type="ORF">TRAPUB_7890</name>
</gene>
<organism evidence="2 3">
    <name type="scientific">Trametes pubescens</name>
    <name type="common">White-rot fungus</name>
    <dbReference type="NCBI Taxonomy" id="154538"/>
    <lineage>
        <taxon>Eukaryota</taxon>
        <taxon>Fungi</taxon>
        <taxon>Dikarya</taxon>
        <taxon>Basidiomycota</taxon>
        <taxon>Agaricomycotina</taxon>
        <taxon>Agaricomycetes</taxon>
        <taxon>Polyporales</taxon>
        <taxon>Polyporaceae</taxon>
        <taxon>Trametes</taxon>
    </lineage>
</organism>
<name>A0A1M2V216_TRAPU</name>
<feature type="domain" description="3-hydroxyacyl-CoA dehydrogenase C-terminal" evidence="1">
    <location>
        <begin position="12"/>
        <end position="59"/>
    </location>
</feature>
<keyword evidence="3" id="KW-1185">Reference proteome</keyword>
<dbReference type="AlphaFoldDB" id="A0A1M2V216"/>
<dbReference type="Pfam" id="PF00725">
    <property type="entry name" value="3HCDH"/>
    <property type="match status" value="1"/>
</dbReference>
<comment type="caution">
    <text evidence="2">The sequence shown here is derived from an EMBL/GenBank/DDBJ whole genome shotgun (WGS) entry which is preliminary data.</text>
</comment>
<dbReference type="Proteomes" id="UP000184267">
    <property type="component" value="Unassembled WGS sequence"/>
</dbReference>
<dbReference type="InterPro" id="IPR006108">
    <property type="entry name" value="3HC_DH_C"/>
</dbReference>
<dbReference type="EMBL" id="MNAD01001728">
    <property type="protein sequence ID" value="OJT01632.1"/>
    <property type="molecule type" value="Genomic_DNA"/>
</dbReference>
<reference evidence="2 3" key="1">
    <citation type="submission" date="2016-10" db="EMBL/GenBank/DDBJ databases">
        <title>Genome sequence of the basidiomycete white-rot fungus Trametes pubescens.</title>
        <authorList>
            <person name="Makela M.R."/>
            <person name="Granchi Z."/>
            <person name="Peng M."/>
            <person name="De Vries R.P."/>
            <person name="Grigoriev I."/>
            <person name="Riley R."/>
            <person name="Hilden K."/>
        </authorList>
    </citation>
    <scope>NUCLEOTIDE SEQUENCE [LARGE SCALE GENOMIC DNA]</scope>
    <source>
        <strain evidence="2 3">FBCC735</strain>
    </source>
</reference>
<accession>A0A1M2V216</accession>
<dbReference type="OrthoDB" id="5958943at2759"/>
<protein>
    <submittedName>
        <fullName evidence="2">3-hydroxybutyryl-CoA dehydrogenase</fullName>
    </submittedName>
</protein>
<dbReference type="STRING" id="154538.A0A1M2V216"/>
<proteinExistence type="predicted"/>
<evidence type="ECO:0000313" key="3">
    <source>
        <dbReference type="Proteomes" id="UP000184267"/>
    </source>
</evidence>
<dbReference type="InterPro" id="IPR013328">
    <property type="entry name" value="6PGD_dom2"/>
</dbReference>
<dbReference type="GO" id="GO:0016616">
    <property type="term" value="F:oxidoreductase activity, acting on the CH-OH group of donors, NAD or NADP as acceptor"/>
    <property type="evidence" value="ECO:0007669"/>
    <property type="project" value="InterPro"/>
</dbReference>
<dbReference type="Gene3D" id="1.10.1040.10">
    <property type="entry name" value="N-(1-d-carboxylethyl)-l-norvaline Dehydrogenase, domain 2"/>
    <property type="match status" value="1"/>
</dbReference>
<dbReference type="GO" id="GO:0006631">
    <property type="term" value="P:fatty acid metabolic process"/>
    <property type="evidence" value="ECO:0007669"/>
    <property type="project" value="InterPro"/>
</dbReference>